<dbReference type="Pfam" id="PF03226">
    <property type="entry name" value="Yippee-Mis18"/>
    <property type="match status" value="1"/>
</dbReference>
<evidence type="ECO:0000256" key="1">
    <source>
        <dbReference type="ARBA" id="ARBA00005613"/>
    </source>
</evidence>
<protein>
    <recommendedName>
        <fullName evidence="4">Yippee domain-containing protein</fullName>
    </recommendedName>
</protein>
<evidence type="ECO:0000313" key="6">
    <source>
        <dbReference type="Proteomes" id="UP001346149"/>
    </source>
</evidence>
<keyword evidence="3" id="KW-0862">Zinc</keyword>
<evidence type="ECO:0000313" key="5">
    <source>
        <dbReference type="EMBL" id="KAK4796412.1"/>
    </source>
</evidence>
<sequence length="191" mass="21604">MEADRMTSATPPCRPNNYRSPVDAARYSAGAPKFCSNFRAGTAFHSRRGKAYLFNKAVNIILGTLEERMMLSGLHTVNDVFCCCCGQIVGWKYETTHEKCQKYKEGKFSLRPERETSPIYNYNGWTGCIVIWRKKMGFLSLDPRPEPASWLNLYACLSLSIVTATRNDPGNADAHKGGHICKVKREWRPSL</sequence>
<dbReference type="InterPro" id="IPR004910">
    <property type="entry name" value="Yippee/Mis18/Cereblon"/>
</dbReference>
<keyword evidence="2" id="KW-0479">Metal-binding</keyword>
<dbReference type="PROSITE" id="PS51792">
    <property type="entry name" value="YIPPEE"/>
    <property type="match status" value="1"/>
</dbReference>
<dbReference type="Proteomes" id="UP001346149">
    <property type="component" value="Unassembled WGS sequence"/>
</dbReference>
<comment type="similarity">
    <text evidence="1">Belongs to the yippee family.</text>
</comment>
<evidence type="ECO:0000259" key="4">
    <source>
        <dbReference type="PROSITE" id="PS51792"/>
    </source>
</evidence>
<comment type="caution">
    <text evidence="5">The sequence shown here is derived from an EMBL/GenBank/DDBJ whole genome shotgun (WGS) entry which is preliminary data.</text>
</comment>
<dbReference type="AlphaFoldDB" id="A0AAN7RB15"/>
<organism evidence="5 6">
    <name type="scientific">Trapa natans</name>
    <name type="common">Water chestnut</name>
    <dbReference type="NCBI Taxonomy" id="22666"/>
    <lineage>
        <taxon>Eukaryota</taxon>
        <taxon>Viridiplantae</taxon>
        <taxon>Streptophyta</taxon>
        <taxon>Embryophyta</taxon>
        <taxon>Tracheophyta</taxon>
        <taxon>Spermatophyta</taxon>
        <taxon>Magnoliopsida</taxon>
        <taxon>eudicotyledons</taxon>
        <taxon>Gunneridae</taxon>
        <taxon>Pentapetalae</taxon>
        <taxon>rosids</taxon>
        <taxon>malvids</taxon>
        <taxon>Myrtales</taxon>
        <taxon>Lythraceae</taxon>
        <taxon>Trapa</taxon>
    </lineage>
</organism>
<dbReference type="GO" id="GO:0046872">
    <property type="term" value="F:metal ion binding"/>
    <property type="evidence" value="ECO:0007669"/>
    <property type="project" value="UniProtKB-KW"/>
</dbReference>
<feature type="domain" description="Yippee" evidence="4">
    <location>
        <begin position="22"/>
        <end position="119"/>
    </location>
</feature>
<reference evidence="5 6" key="1">
    <citation type="journal article" date="2023" name="Hortic Res">
        <title>Pangenome of water caltrop reveals structural variations and asymmetric subgenome divergence after allopolyploidization.</title>
        <authorList>
            <person name="Zhang X."/>
            <person name="Chen Y."/>
            <person name="Wang L."/>
            <person name="Yuan Y."/>
            <person name="Fang M."/>
            <person name="Shi L."/>
            <person name="Lu R."/>
            <person name="Comes H.P."/>
            <person name="Ma Y."/>
            <person name="Chen Y."/>
            <person name="Huang G."/>
            <person name="Zhou Y."/>
            <person name="Zheng Z."/>
            <person name="Qiu Y."/>
        </authorList>
    </citation>
    <scope>NUCLEOTIDE SEQUENCE [LARGE SCALE GENOMIC DNA]</scope>
    <source>
        <strain evidence="5">F231</strain>
    </source>
</reference>
<gene>
    <name evidence="5" type="ORF">SAY86_028738</name>
</gene>
<dbReference type="EMBL" id="JAXQNO010000006">
    <property type="protein sequence ID" value="KAK4796412.1"/>
    <property type="molecule type" value="Genomic_DNA"/>
</dbReference>
<evidence type="ECO:0000256" key="3">
    <source>
        <dbReference type="ARBA" id="ARBA00022833"/>
    </source>
</evidence>
<accession>A0AAN7RB15</accession>
<dbReference type="InterPro" id="IPR039058">
    <property type="entry name" value="Yippee_fam"/>
</dbReference>
<evidence type="ECO:0000256" key="2">
    <source>
        <dbReference type="ARBA" id="ARBA00022723"/>
    </source>
</evidence>
<dbReference type="InterPro" id="IPR034751">
    <property type="entry name" value="Yippee"/>
</dbReference>
<proteinExistence type="inferred from homology"/>
<dbReference type="PANTHER" id="PTHR13848">
    <property type="entry name" value="PROTEIN YIPPEE-LIKE CG15309-RELATED"/>
    <property type="match status" value="1"/>
</dbReference>
<name>A0AAN7RB15_TRANT</name>
<keyword evidence="6" id="KW-1185">Reference proteome</keyword>